<dbReference type="AlphaFoldDB" id="A0A1T1HGC9"/>
<protein>
    <recommendedName>
        <fullName evidence="3">Aminotransferase class I/classII large domain-containing protein</fullName>
    </recommendedName>
</protein>
<dbReference type="GO" id="GO:0030170">
    <property type="term" value="F:pyridoxal phosphate binding"/>
    <property type="evidence" value="ECO:0007669"/>
    <property type="project" value="InterPro"/>
</dbReference>
<dbReference type="InterPro" id="IPR004839">
    <property type="entry name" value="Aminotransferase_I/II_large"/>
</dbReference>
<dbReference type="InterPro" id="IPR015421">
    <property type="entry name" value="PyrdxlP-dep_Trfase_major"/>
</dbReference>
<proteinExistence type="predicted"/>
<evidence type="ECO:0000256" key="1">
    <source>
        <dbReference type="ARBA" id="ARBA00001933"/>
    </source>
</evidence>
<feature type="domain" description="Aminotransferase class I/classII large" evidence="3">
    <location>
        <begin position="109"/>
        <end position="363"/>
    </location>
</feature>
<dbReference type="SUPFAM" id="SSF53383">
    <property type="entry name" value="PLP-dependent transferases"/>
    <property type="match status" value="1"/>
</dbReference>
<dbReference type="InterPro" id="IPR015422">
    <property type="entry name" value="PyrdxlP-dep_Trfase_small"/>
</dbReference>
<dbReference type="Gene3D" id="3.40.640.10">
    <property type="entry name" value="Type I PLP-dependent aspartate aminotransferase-like (Major domain)"/>
    <property type="match status" value="1"/>
</dbReference>
<evidence type="ECO:0000313" key="4">
    <source>
        <dbReference type="EMBL" id="OOV88914.1"/>
    </source>
</evidence>
<sequence>MPSLDAPRHGGDLKRARQAYPDIKHWVDLSAGLNPDSWPVPAIPVSCFQDLPDDYDALLQAARGYYRQLDLWPVNGSQQGIELLSALFLRQISETQSIDIGPEAKRCSYTKTVAVPEEGYREHAWCWQKSGFEVLCYHASNALELIACAEACDILVVINPNNPTGQHFSRETLLACHRILAGKQGWLVVDEAFIDAYSSAEQERLSVACDACDSIIVLRSIGKFFGLAGIRSGFVLAGATLIEELKINTGPWPVSGVTSWLTTRMLNDVAWQSRAREQLADKSRRLAIHLEHAFPQNLELGQTPLFVSLVLLADASEYHGSVRWVQQKLAQQGIWVRTFEPYGRLRFGLPGDEHELNRLISSLKSMAPPRSVY</sequence>
<dbReference type="Proteomes" id="UP000190064">
    <property type="component" value="Unassembled WGS sequence"/>
</dbReference>
<dbReference type="Gene3D" id="3.90.1150.10">
    <property type="entry name" value="Aspartate Aminotransferase, domain 1"/>
    <property type="match status" value="1"/>
</dbReference>
<dbReference type="EMBL" id="MTSD02000001">
    <property type="protein sequence ID" value="OOV88914.1"/>
    <property type="molecule type" value="Genomic_DNA"/>
</dbReference>
<evidence type="ECO:0000259" key="3">
    <source>
        <dbReference type="Pfam" id="PF00155"/>
    </source>
</evidence>
<accession>A0A1T1HGC9</accession>
<dbReference type="STRING" id="966.BTA35_0201855"/>
<dbReference type="InterPro" id="IPR015424">
    <property type="entry name" value="PyrdxlP-dep_Trfase"/>
</dbReference>
<dbReference type="CDD" id="cd00609">
    <property type="entry name" value="AAT_like"/>
    <property type="match status" value="1"/>
</dbReference>
<keyword evidence="2" id="KW-0663">Pyridoxal phosphate</keyword>
<reference evidence="4" key="1">
    <citation type="submission" date="2017-02" db="EMBL/GenBank/DDBJ databases">
        <title>Draft Genome Sequence of the Salt Water Bacterium Oceanospirillum linum ATCC 11336.</title>
        <authorList>
            <person name="Trachtenberg A.M."/>
            <person name="Carney J.G."/>
            <person name="Linnane J.D."/>
            <person name="Rheaume B.A."/>
            <person name="Pitts N.L."/>
            <person name="Mykles D.L."/>
            <person name="Maclea K.S."/>
        </authorList>
    </citation>
    <scope>NUCLEOTIDE SEQUENCE [LARGE SCALE GENOMIC DNA]</scope>
    <source>
        <strain evidence="4">ATCC 11336</strain>
    </source>
</reference>
<comment type="caution">
    <text evidence="4">The sequence shown here is derived from an EMBL/GenBank/DDBJ whole genome shotgun (WGS) entry which is preliminary data.</text>
</comment>
<evidence type="ECO:0000313" key="5">
    <source>
        <dbReference type="Proteomes" id="UP000190064"/>
    </source>
</evidence>
<organism evidence="4 5">
    <name type="scientific">Oceanospirillum linum</name>
    <dbReference type="NCBI Taxonomy" id="966"/>
    <lineage>
        <taxon>Bacteria</taxon>
        <taxon>Pseudomonadati</taxon>
        <taxon>Pseudomonadota</taxon>
        <taxon>Gammaproteobacteria</taxon>
        <taxon>Oceanospirillales</taxon>
        <taxon>Oceanospirillaceae</taxon>
        <taxon>Oceanospirillum</taxon>
    </lineage>
</organism>
<dbReference type="PANTHER" id="PTHR42885">
    <property type="entry name" value="HISTIDINOL-PHOSPHATE AMINOTRANSFERASE-RELATED"/>
    <property type="match status" value="1"/>
</dbReference>
<keyword evidence="5" id="KW-1185">Reference proteome</keyword>
<gene>
    <name evidence="4" type="ORF">BTA35_0201855</name>
</gene>
<dbReference type="PANTHER" id="PTHR42885:SF1">
    <property type="entry name" value="THREONINE-PHOSPHATE DECARBOXYLASE"/>
    <property type="match status" value="1"/>
</dbReference>
<evidence type="ECO:0000256" key="2">
    <source>
        <dbReference type="ARBA" id="ARBA00022898"/>
    </source>
</evidence>
<name>A0A1T1HGC9_OCELI</name>
<dbReference type="Pfam" id="PF00155">
    <property type="entry name" value="Aminotran_1_2"/>
    <property type="match status" value="1"/>
</dbReference>
<comment type="cofactor">
    <cofactor evidence="1">
        <name>pyridoxal 5'-phosphate</name>
        <dbReference type="ChEBI" id="CHEBI:597326"/>
    </cofactor>
</comment>